<evidence type="ECO:0000256" key="1">
    <source>
        <dbReference type="SAM" id="MobiDB-lite"/>
    </source>
</evidence>
<feature type="compositionally biased region" description="Low complexity" evidence="1">
    <location>
        <begin position="430"/>
        <end position="442"/>
    </location>
</feature>
<dbReference type="EMBL" id="MU859149">
    <property type="protein sequence ID" value="KAK3951385.1"/>
    <property type="molecule type" value="Genomic_DNA"/>
</dbReference>
<comment type="caution">
    <text evidence="3">The sequence shown here is derived from an EMBL/GenBank/DDBJ whole genome shotgun (WGS) entry which is preliminary data.</text>
</comment>
<gene>
    <name evidence="3" type="ORF">QBC32DRAFT_163212</name>
</gene>
<dbReference type="SUPFAM" id="SSF51905">
    <property type="entry name" value="FAD/NAD(P)-binding domain"/>
    <property type="match status" value="2"/>
</dbReference>
<name>A0AAN6NSS7_9PEZI</name>
<dbReference type="PANTHER" id="PTHR43735:SF25">
    <property type="entry name" value="NAD(P)H DEHYDROGENASE 3"/>
    <property type="match status" value="1"/>
</dbReference>
<organism evidence="3 4">
    <name type="scientific">Pseudoneurospora amorphoporcata</name>
    <dbReference type="NCBI Taxonomy" id="241081"/>
    <lineage>
        <taxon>Eukaryota</taxon>
        <taxon>Fungi</taxon>
        <taxon>Dikarya</taxon>
        <taxon>Ascomycota</taxon>
        <taxon>Pezizomycotina</taxon>
        <taxon>Sordariomycetes</taxon>
        <taxon>Sordariomycetidae</taxon>
        <taxon>Sordariales</taxon>
        <taxon>Sordariaceae</taxon>
        <taxon>Pseudoneurospora</taxon>
    </lineage>
</organism>
<feature type="domain" description="FAD/NAD(P)-binding" evidence="2">
    <location>
        <begin position="20"/>
        <end position="391"/>
    </location>
</feature>
<dbReference type="InterPro" id="IPR036188">
    <property type="entry name" value="FAD/NAD-bd_sf"/>
</dbReference>
<keyword evidence="4" id="KW-1185">Reference proteome</keyword>
<evidence type="ECO:0000313" key="4">
    <source>
        <dbReference type="Proteomes" id="UP001303222"/>
    </source>
</evidence>
<evidence type="ECO:0000313" key="3">
    <source>
        <dbReference type="EMBL" id="KAK3951385.1"/>
    </source>
</evidence>
<dbReference type="PANTHER" id="PTHR43735">
    <property type="entry name" value="APOPTOSIS-INDUCING FACTOR 1"/>
    <property type="match status" value="1"/>
</dbReference>
<dbReference type="GO" id="GO:0050660">
    <property type="term" value="F:flavin adenine dinucleotide binding"/>
    <property type="evidence" value="ECO:0007669"/>
    <property type="project" value="TreeGrafter"/>
</dbReference>
<dbReference type="GO" id="GO:0005737">
    <property type="term" value="C:cytoplasm"/>
    <property type="evidence" value="ECO:0007669"/>
    <property type="project" value="TreeGrafter"/>
</dbReference>
<evidence type="ECO:0000259" key="2">
    <source>
        <dbReference type="Pfam" id="PF07992"/>
    </source>
</evidence>
<dbReference type="AlphaFoldDB" id="A0AAN6NSS7"/>
<reference evidence="3" key="2">
    <citation type="submission" date="2023-06" db="EMBL/GenBank/DDBJ databases">
        <authorList>
            <consortium name="Lawrence Berkeley National Laboratory"/>
            <person name="Mondo S.J."/>
            <person name="Hensen N."/>
            <person name="Bonometti L."/>
            <person name="Westerberg I."/>
            <person name="Brannstrom I.O."/>
            <person name="Guillou S."/>
            <person name="Cros-Aarteil S."/>
            <person name="Calhoun S."/>
            <person name="Haridas S."/>
            <person name="Kuo A."/>
            <person name="Pangilinan J."/>
            <person name="Riley R."/>
            <person name="Labutti K."/>
            <person name="Andreopoulos B."/>
            <person name="Lipzen A."/>
            <person name="Chen C."/>
            <person name="Yanf M."/>
            <person name="Daum C."/>
            <person name="Ng V."/>
            <person name="Clum A."/>
            <person name="Steindorff A."/>
            <person name="Ohm R."/>
            <person name="Martin F."/>
            <person name="Silar P."/>
            <person name="Natvig D."/>
            <person name="Lalanne C."/>
            <person name="Gautier V."/>
            <person name="Ament-Velasquez S.L."/>
            <person name="Kruys A."/>
            <person name="Hutchinson M.I."/>
            <person name="Powell A.J."/>
            <person name="Barry K."/>
            <person name="Miller A.N."/>
            <person name="Grigoriev I.V."/>
            <person name="Debuchy R."/>
            <person name="Gladieux P."/>
            <person name="Thoren M.H."/>
            <person name="Johannesson H."/>
        </authorList>
    </citation>
    <scope>NUCLEOTIDE SEQUENCE</scope>
    <source>
        <strain evidence="3">CBS 626.80</strain>
    </source>
</reference>
<reference evidence="3" key="1">
    <citation type="journal article" date="2023" name="Mol. Phylogenet. Evol.">
        <title>Genome-scale phylogeny and comparative genomics of the fungal order Sordariales.</title>
        <authorList>
            <person name="Hensen N."/>
            <person name="Bonometti L."/>
            <person name="Westerberg I."/>
            <person name="Brannstrom I.O."/>
            <person name="Guillou S."/>
            <person name="Cros-Aarteil S."/>
            <person name="Calhoun S."/>
            <person name="Haridas S."/>
            <person name="Kuo A."/>
            <person name="Mondo S."/>
            <person name="Pangilinan J."/>
            <person name="Riley R."/>
            <person name="LaButti K."/>
            <person name="Andreopoulos B."/>
            <person name="Lipzen A."/>
            <person name="Chen C."/>
            <person name="Yan M."/>
            <person name="Daum C."/>
            <person name="Ng V."/>
            <person name="Clum A."/>
            <person name="Steindorff A."/>
            <person name="Ohm R.A."/>
            <person name="Martin F."/>
            <person name="Silar P."/>
            <person name="Natvig D.O."/>
            <person name="Lalanne C."/>
            <person name="Gautier V."/>
            <person name="Ament-Velasquez S.L."/>
            <person name="Kruys A."/>
            <person name="Hutchinson M.I."/>
            <person name="Powell A.J."/>
            <person name="Barry K."/>
            <person name="Miller A.N."/>
            <person name="Grigoriev I.V."/>
            <person name="Debuchy R."/>
            <person name="Gladieux P."/>
            <person name="Hiltunen Thoren M."/>
            <person name="Johannesson H."/>
        </authorList>
    </citation>
    <scope>NUCLEOTIDE SEQUENCE</scope>
    <source>
        <strain evidence="3">CBS 626.80</strain>
    </source>
</reference>
<sequence>MASTEAPAPASTTGTKFTTSIVILGGNLAGLGVLHTLARHTIPALQRLSSQQTSSPQQQEYQITLITPNTHFFFKPASPRALIQPLLLPGGDDSKVFPSLTDATKQYGDLVKLVVPAYAYTIDRASRLVHVRRLVDTPSPSPESTTIPYDVLVIATGTKGRSALWTMHMPGPGSHEGLKGAGAEEATRREWEGVRARLKNLQSGGAHKHHRNVLIAGGGPVGVETTGEVASWLKAEGKTEGVTVTLVSGADKLLKNKNANEKLGSKAEAYMKKQFGALVQVVHGVKVVDVQVTDSVAVSVSGGQGEGKGGEGGQTTETTTMTVHLSDGTTRTNVGLYIDATGGRGNADAFLPQSWLDASSRVITKDAYFRARGSSENDPEASGVYVAGDIVSGSDNTLIETNAQVPVVCSSIGSDLAAKILSSSAPDQNPSSPSSTSTSTSTVANNKIKLPAPLRQKTFKNKMAGTLLVPIGPGGGVGQILGWGVPSFLVKVAKAKGFLVDMAEPAVTGQQWK</sequence>
<dbReference type="Gene3D" id="3.50.50.100">
    <property type="match status" value="1"/>
</dbReference>
<proteinExistence type="predicted"/>
<dbReference type="Proteomes" id="UP001303222">
    <property type="component" value="Unassembled WGS sequence"/>
</dbReference>
<dbReference type="InterPro" id="IPR023753">
    <property type="entry name" value="FAD/NAD-binding_dom"/>
</dbReference>
<dbReference type="GO" id="GO:0004174">
    <property type="term" value="F:electron-transferring-flavoprotein dehydrogenase activity"/>
    <property type="evidence" value="ECO:0007669"/>
    <property type="project" value="TreeGrafter"/>
</dbReference>
<accession>A0AAN6NSS7</accession>
<protein>
    <submittedName>
        <fullName evidence="3">NAD(P)H dehydrogenase</fullName>
    </submittedName>
</protein>
<dbReference type="Pfam" id="PF07992">
    <property type="entry name" value="Pyr_redox_2"/>
    <property type="match status" value="1"/>
</dbReference>
<dbReference type="PRINTS" id="PR00368">
    <property type="entry name" value="FADPNR"/>
</dbReference>
<feature type="region of interest" description="Disordered" evidence="1">
    <location>
        <begin position="423"/>
        <end position="447"/>
    </location>
</feature>